<reference evidence="1 2" key="1">
    <citation type="journal article" date="2014" name="Proc. Natl. Acad. Sci. U.S.A.">
        <title>Functional type 2 photosynthetic reaction centers found in the rare bacterial phylum Gemmatimonadetes.</title>
        <authorList>
            <person name="Zeng Y."/>
            <person name="Feng F."/>
            <person name="Medova H."/>
            <person name="Dean J."/>
            <person name="Koblizek M."/>
        </authorList>
    </citation>
    <scope>NUCLEOTIDE SEQUENCE [LARGE SCALE GENOMIC DNA]</scope>
    <source>
        <strain evidence="1 2">AP64</strain>
    </source>
</reference>
<evidence type="ECO:0000313" key="1">
    <source>
        <dbReference type="EMBL" id="AMW06034.1"/>
    </source>
</evidence>
<organism evidence="1 2">
    <name type="scientific">Gemmatimonas phototrophica</name>
    <dbReference type="NCBI Taxonomy" id="1379270"/>
    <lineage>
        <taxon>Bacteria</taxon>
        <taxon>Pseudomonadati</taxon>
        <taxon>Gemmatimonadota</taxon>
        <taxon>Gemmatimonadia</taxon>
        <taxon>Gemmatimonadales</taxon>
        <taxon>Gemmatimonadaceae</taxon>
        <taxon>Gemmatimonas</taxon>
    </lineage>
</organism>
<name>A0A143BNN1_9BACT</name>
<sequence>MGCAGSGATVNTAPERAATIFSGPEAPTMYADVPLAVTRTLTVPVAAARTAVQQAFTDYSIPVTLNNPTSGQIGNPDFYRSARFMGRPMVELVSCGSGITGPNAATYRIFMSMLATVKANAQGQAVVSMTFTASARDVAGGASGDRLPCGSSGNVEQRFLERVLVLVAK</sequence>
<dbReference type="KEGG" id="gph:GEMMAAP_17060"/>
<proteinExistence type="predicted"/>
<dbReference type="AlphaFoldDB" id="A0A143BNN1"/>
<dbReference type="STRING" id="1379270.GEMMAAP_17060"/>
<keyword evidence="2" id="KW-1185">Reference proteome</keyword>
<dbReference type="eggNOG" id="ENOG50314YA">
    <property type="taxonomic scope" value="Bacteria"/>
</dbReference>
<accession>A0A143BNN1</accession>
<dbReference type="Proteomes" id="UP000076404">
    <property type="component" value="Chromosome"/>
</dbReference>
<gene>
    <name evidence="1" type="ORF">GEMMAAP_17060</name>
</gene>
<dbReference type="EMBL" id="CP011454">
    <property type="protein sequence ID" value="AMW06034.1"/>
    <property type="molecule type" value="Genomic_DNA"/>
</dbReference>
<protein>
    <submittedName>
        <fullName evidence="1">Uncharacterized protein</fullName>
    </submittedName>
</protein>
<reference evidence="1 2" key="2">
    <citation type="journal article" date="2016" name="Environ. Microbiol. Rep.">
        <title>Metagenomic evidence for the presence of phototrophic Gemmatimonadetes bacteria in diverse environments.</title>
        <authorList>
            <person name="Zeng Y."/>
            <person name="Baumbach J."/>
            <person name="Barbosa E.G."/>
            <person name="Azevedo V."/>
            <person name="Zhang C."/>
            <person name="Koblizek M."/>
        </authorList>
    </citation>
    <scope>NUCLEOTIDE SEQUENCE [LARGE SCALE GENOMIC DNA]</scope>
    <source>
        <strain evidence="1 2">AP64</strain>
    </source>
</reference>
<evidence type="ECO:0000313" key="2">
    <source>
        <dbReference type="Proteomes" id="UP000076404"/>
    </source>
</evidence>